<evidence type="ECO:0000313" key="3">
    <source>
        <dbReference type="EMBL" id="MVF02894.1"/>
    </source>
</evidence>
<name>A0ABD6HXU2_SERMA</name>
<reference evidence="3 4" key="1">
    <citation type="submission" date="2019-11" db="EMBL/GenBank/DDBJ databases">
        <title>Whole genome sequence of a plant growth promoting strain Serratia marcescens BTL07 isolated from the rhizoplane of Chili (Capsicum annuum).</title>
        <authorList>
            <person name="Dutta S."/>
            <person name="Khatun A."/>
            <person name="Gupta D.R."/>
            <person name="Surovy M.Z."/>
            <person name="Rahman M.M."/>
            <person name="Mahmud N.U."/>
            <person name="Emes R."/>
            <person name="Warry A."/>
            <person name="West H."/>
            <person name="Clarke M.L."/>
            <person name="Islam M.T."/>
        </authorList>
    </citation>
    <scope>NUCLEOTIDE SEQUENCE [LARGE SCALE GENOMIC DNA]</scope>
    <source>
        <strain evidence="3 4">BTL07</strain>
    </source>
</reference>
<feature type="coiled-coil region" evidence="1">
    <location>
        <begin position="194"/>
        <end position="250"/>
    </location>
</feature>
<gene>
    <name evidence="3" type="ORF">GMA22_06435</name>
</gene>
<dbReference type="RefSeq" id="WP_156865576.1">
    <property type="nucleotide sequence ID" value="NZ_WNKC01000001.1"/>
</dbReference>
<evidence type="ECO:0000256" key="2">
    <source>
        <dbReference type="SAM" id="MobiDB-lite"/>
    </source>
</evidence>
<feature type="region of interest" description="Disordered" evidence="2">
    <location>
        <begin position="275"/>
        <end position="320"/>
    </location>
</feature>
<keyword evidence="1" id="KW-0175">Coiled coil</keyword>
<feature type="region of interest" description="Disordered" evidence="2">
    <location>
        <begin position="335"/>
        <end position="357"/>
    </location>
</feature>
<protein>
    <submittedName>
        <fullName evidence="3">Phage capsid protein</fullName>
    </submittedName>
</protein>
<evidence type="ECO:0000256" key="1">
    <source>
        <dbReference type="SAM" id="Coils"/>
    </source>
</evidence>
<dbReference type="EMBL" id="WNKC01000001">
    <property type="protein sequence ID" value="MVF02894.1"/>
    <property type="molecule type" value="Genomic_DNA"/>
</dbReference>
<dbReference type="Pfam" id="PF05929">
    <property type="entry name" value="Phage_GPO"/>
    <property type="match status" value="1"/>
</dbReference>
<dbReference type="AlphaFoldDB" id="A0ABD6HXU2"/>
<feature type="compositionally biased region" description="Basic residues" evidence="2">
    <location>
        <begin position="289"/>
        <end position="300"/>
    </location>
</feature>
<proteinExistence type="predicted"/>
<dbReference type="Proteomes" id="UP000443014">
    <property type="component" value="Unassembled WGS sequence"/>
</dbReference>
<comment type="caution">
    <text evidence="3">The sequence shown here is derived from an EMBL/GenBank/DDBJ whole genome shotgun (WGS) entry which is preliminary data.</text>
</comment>
<evidence type="ECO:0000313" key="4">
    <source>
        <dbReference type="Proteomes" id="UP000443014"/>
    </source>
</evidence>
<sequence length="357" mass="39289">MPQAKITTDWICIATAGPTVDGRTIEAQWLHDAAETYSRNTYTAMIWPHHPMYELGEREFTCNLGEVDELRVEEVDDKTKLYAKLVPNQFLIEANRMGQKLFTSAEFWADFGGSGREYLFGLAVTDIPASLGTEKITLVFDGEQYNGARGSVETFSLGKMKTNKPSMWGRLFSTRKNKTFATDNTQQGEDETKMEELRDLIEKMLSRIKALEDAATGETVEDPETAAAEVGDLAEEIAEVADEVAELADEVAENPEDEVLAEEFSAAKAKMAALTKRFSTQGTTDKSTRRGSRAGRRQGKRTTNLAAKQKGGKDGGLADLKDDMNEILKQFNALAGKSATKVPGKAPGGSEEPFQYL</sequence>
<organism evidence="3 4">
    <name type="scientific">Serratia marcescens</name>
    <dbReference type="NCBI Taxonomy" id="615"/>
    <lineage>
        <taxon>Bacteria</taxon>
        <taxon>Pseudomonadati</taxon>
        <taxon>Pseudomonadota</taxon>
        <taxon>Gammaproteobacteria</taxon>
        <taxon>Enterobacterales</taxon>
        <taxon>Yersiniaceae</taxon>
        <taxon>Serratia</taxon>
    </lineage>
</organism>
<accession>A0ABD6HXU2</accession>
<dbReference type="InterPro" id="IPR009228">
    <property type="entry name" value="Capsid_scaffold_GpO"/>
</dbReference>